<evidence type="ECO:0000313" key="4">
    <source>
        <dbReference type="Proteomes" id="UP001303160"/>
    </source>
</evidence>
<reference evidence="3" key="1">
    <citation type="journal article" date="2023" name="Mol. Phylogenet. Evol.">
        <title>Genome-scale phylogeny and comparative genomics of the fungal order Sordariales.</title>
        <authorList>
            <person name="Hensen N."/>
            <person name="Bonometti L."/>
            <person name="Westerberg I."/>
            <person name="Brannstrom I.O."/>
            <person name="Guillou S."/>
            <person name="Cros-Aarteil S."/>
            <person name="Calhoun S."/>
            <person name="Haridas S."/>
            <person name="Kuo A."/>
            <person name="Mondo S."/>
            <person name="Pangilinan J."/>
            <person name="Riley R."/>
            <person name="LaButti K."/>
            <person name="Andreopoulos B."/>
            <person name="Lipzen A."/>
            <person name="Chen C."/>
            <person name="Yan M."/>
            <person name="Daum C."/>
            <person name="Ng V."/>
            <person name="Clum A."/>
            <person name="Steindorff A."/>
            <person name="Ohm R.A."/>
            <person name="Martin F."/>
            <person name="Silar P."/>
            <person name="Natvig D.O."/>
            <person name="Lalanne C."/>
            <person name="Gautier V."/>
            <person name="Ament-Velasquez S.L."/>
            <person name="Kruys A."/>
            <person name="Hutchinson M.I."/>
            <person name="Powell A.J."/>
            <person name="Barry K."/>
            <person name="Miller A.N."/>
            <person name="Grigoriev I.V."/>
            <person name="Debuchy R."/>
            <person name="Gladieux P."/>
            <person name="Hiltunen Thoren M."/>
            <person name="Johannesson H."/>
        </authorList>
    </citation>
    <scope>NUCLEOTIDE SEQUENCE</scope>
    <source>
        <strain evidence="3">CBS 315.58</strain>
    </source>
</reference>
<feature type="transmembrane region" description="Helical" evidence="2">
    <location>
        <begin position="80"/>
        <end position="102"/>
    </location>
</feature>
<feature type="compositionally biased region" description="Low complexity" evidence="1">
    <location>
        <begin position="187"/>
        <end position="207"/>
    </location>
</feature>
<dbReference type="Gene3D" id="1.20.58.340">
    <property type="entry name" value="Magnesium transport protein CorA, transmembrane region"/>
    <property type="match status" value="1"/>
</dbReference>
<evidence type="ECO:0000256" key="1">
    <source>
        <dbReference type="SAM" id="MobiDB-lite"/>
    </source>
</evidence>
<keyword evidence="2" id="KW-0472">Membrane</keyword>
<dbReference type="EMBL" id="MU863915">
    <property type="protein sequence ID" value="KAK4200768.1"/>
    <property type="molecule type" value="Genomic_DNA"/>
</dbReference>
<proteinExistence type="predicted"/>
<feature type="compositionally biased region" description="Polar residues" evidence="1">
    <location>
        <begin position="311"/>
        <end position="328"/>
    </location>
</feature>
<reference evidence="3" key="2">
    <citation type="submission" date="2023-05" db="EMBL/GenBank/DDBJ databases">
        <authorList>
            <consortium name="Lawrence Berkeley National Laboratory"/>
            <person name="Steindorff A."/>
            <person name="Hensen N."/>
            <person name="Bonometti L."/>
            <person name="Westerberg I."/>
            <person name="Brannstrom I.O."/>
            <person name="Guillou S."/>
            <person name="Cros-Aarteil S."/>
            <person name="Calhoun S."/>
            <person name="Haridas S."/>
            <person name="Kuo A."/>
            <person name="Mondo S."/>
            <person name="Pangilinan J."/>
            <person name="Riley R."/>
            <person name="Labutti K."/>
            <person name="Andreopoulos B."/>
            <person name="Lipzen A."/>
            <person name="Chen C."/>
            <person name="Yanf M."/>
            <person name="Daum C."/>
            <person name="Ng V."/>
            <person name="Clum A."/>
            <person name="Ohm R."/>
            <person name="Martin F."/>
            <person name="Silar P."/>
            <person name="Natvig D."/>
            <person name="Lalanne C."/>
            <person name="Gautier V."/>
            <person name="Ament-Velasquez S.L."/>
            <person name="Kruys A."/>
            <person name="Hutchinson M.I."/>
            <person name="Powell A.J."/>
            <person name="Barry K."/>
            <person name="Miller A.N."/>
            <person name="Grigoriev I.V."/>
            <person name="Debuchy R."/>
            <person name="Gladieux P."/>
            <person name="Thoren M.H."/>
            <person name="Johannesson H."/>
        </authorList>
    </citation>
    <scope>NUCLEOTIDE SEQUENCE</scope>
    <source>
        <strain evidence="3">CBS 315.58</strain>
    </source>
</reference>
<evidence type="ECO:0000256" key="2">
    <source>
        <dbReference type="SAM" id="Phobius"/>
    </source>
</evidence>
<dbReference type="Proteomes" id="UP001303160">
    <property type="component" value="Unassembled WGS sequence"/>
</dbReference>
<feature type="region of interest" description="Disordered" evidence="1">
    <location>
        <begin position="175"/>
        <end position="208"/>
    </location>
</feature>
<keyword evidence="4" id="KW-1185">Reference proteome</keyword>
<feature type="transmembrane region" description="Helical" evidence="2">
    <location>
        <begin position="141"/>
        <end position="161"/>
    </location>
</feature>
<feature type="region of interest" description="Disordered" evidence="1">
    <location>
        <begin position="236"/>
        <end position="274"/>
    </location>
</feature>
<keyword evidence="2" id="KW-0812">Transmembrane</keyword>
<protein>
    <submittedName>
        <fullName evidence="3">Uncharacterized protein</fullName>
    </submittedName>
</protein>
<keyword evidence="2" id="KW-1133">Transmembrane helix</keyword>
<evidence type="ECO:0000313" key="3">
    <source>
        <dbReference type="EMBL" id="KAK4200768.1"/>
    </source>
</evidence>
<name>A0AAN7AVD4_9PEZI</name>
<accession>A0AAN7AVD4</accession>
<organism evidence="3 4">
    <name type="scientific">Triangularia verruculosa</name>
    <dbReference type="NCBI Taxonomy" id="2587418"/>
    <lineage>
        <taxon>Eukaryota</taxon>
        <taxon>Fungi</taxon>
        <taxon>Dikarya</taxon>
        <taxon>Ascomycota</taxon>
        <taxon>Pezizomycotina</taxon>
        <taxon>Sordariomycetes</taxon>
        <taxon>Sordariomycetidae</taxon>
        <taxon>Sordariales</taxon>
        <taxon>Podosporaceae</taxon>
        <taxon>Triangularia</taxon>
    </lineage>
</organism>
<gene>
    <name evidence="3" type="ORF">QBC40DRAFT_326164</name>
</gene>
<feature type="region of interest" description="Disordered" evidence="1">
    <location>
        <begin position="289"/>
        <end position="334"/>
    </location>
</feature>
<sequence length="334" mass="36759">MKYATDHEQSDHKSATAEYKATTARFKDRFKEIDVALEDYMSQCRLGAEELRTTSDLFIAEITRGEARQATRQAEISKHLALVAMIYLPITAISTIFATPVFKFDNDWVDLYWNRFDIKPDNGEGSNDSLESNPPVVSGYFIIYITIGLVLTFVTVGDFLLKLWRVRRDSDQTQATSRLHFGRRKNPGSSSQSSTSGGASSPATGSSTHTNSVFQRFSSWLGLTWSNFKTATTRKSKIIGTNPSPPGSSGGAISSSSNTTGPSSNTTPAAKFQPWPWLQSGFSSFRRSWPRRRNKPVQNAHPLATFPVGNTPASNQASATQPVTSQIHVGNHVP</sequence>
<feature type="compositionally biased region" description="Low complexity" evidence="1">
    <location>
        <begin position="251"/>
        <end position="268"/>
    </location>
</feature>
<dbReference type="AlphaFoldDB" id="A0AAN7AVD4"/>
<comment type="caution">
    <text evidence="3">The sequence shown here is derived from an EMBL/GenBank/DDBJ whole genome shotgun (WGS) entry which is preliminary data.</text>
</comment>